<dbReference type="InterPro" id="IPR014555">
    <property type="entry name" value="RecF-like"/>
</dbReference>
<dbReference type="Proteomes" id="UP000565724">
    <property type="component" value="Unassembled WGS sequence"/>
</dbReference>
<evidence type="ECO:0000313" key="4">
    <source>
        <dbReference type="Proteomes" id="UP000565724"/>
    </source>
</evidence>
<keyword evidence="4" id="KW-1185">Reference proteome</keyword>
<dbReference type="InterPro" id="IPR003959">
    <property type="entry name" value="ATPase_AAA_core"/>
</dbReference>
<dbReference type="PANTHER" id="PTHR32182:SF25">
    <property type="entry name" value="SLR1056 PROTEIN"/>
    <property type="match status" value="1"/>
</dbReference>
<accession>A0A7Y6DZ76</accession>
<dbReference type="GO" id="GO:0005524">
    <property type="term" value="F:ATP binding"/>
    <property type="evidence" value="ECO:0007669"/>
    <property type="project" value="InterPro"/>
</dbReference>
<organism evidence="3 4">
    <name type="scientific">Cellulomonas humilata</name>
    <dbReference type="NCBI Taxonomy" id="144055"/>
    <lineage>
        <taxon>Bacteria</taxon>
        <taxon>Bacillati</taxon>
        <taxon>Actinomycetota</taxon>
        <taxon>Actinomycetes</taxon>
        <taxon>Micrococcales</taxon>
        <taxon>Cellulomonadaceae</taxon>
        <taxon>Cellulomonas</taxon>
    </lineage>
</organism>
<evidence type="ECO:0000256" key="1">
    <source>
        <dbReference type="ARBA" id="ARBA00023236"/>
    </source>
</evidence>
<dbReference type="EMBL" id="JABMCI010000070">
    <property type="protein sequence ID" value="NUU19418.1"/>
    <property type="molecule type" value="Genomic_DNA"/>
</dbReference>
<keyword evidence="1" id="KW-0742">SOS response</keyword>
<dbReference type="Pfam" id="PF13304">
    <property type="entry name" value="AAA_21"/>
    <property type="match status" value="1"/>
</dbReference>
<dbReference type="GO" id="GO:0000731">
    <property type="term" value="P:DNA synthesis involved in DNA repair"/>
    <property type="evidence" value="ECO:0007669"/>
    <property type="project" value="TreeGrafter"/>
</dbReference>
<feature type="domain" description="ATPase AAA-type core" evidence="2">
    <location>
        <begin position="23"/>
        <end position="325"/>
    </location>
</feature>
<gene>
    <name evidence="3" type="ORF">HP550_19390</name>
</gene>
<dbReference type="InterPro" id="IPR027417">
    <property type="entry name" value="P-loop_NTPase"/>
</dbReference>
<evidence type="ECO:0000313" key="3">
    <source>
        <dbReference type="EMBL" id="NUU19418.1"/>
    </source>
</evidence>
<protein>
    <submittedName>
        <fullName evidence="3">AAA family ATPase</fullName>
    </submittedName>
</protein>
<dbReference type="GO" id="GO:0006302">
    <property type="term" value="P:double-strand break repair"/>
    <property type="evidence" value="ECO:0007669"/>
    <property type="project" value="TreeGrafter"/>
</dbReference>
<dbReference type="AlphaFoldDB" id="A0A7Y6DZ76"/>
<dbReference type="GO" id="GO:0009432">
    <property type="term" value="P:SOS response"/>
    <property type="evidence" value="ECO:0007669"/>
    <property type="project" value="UniProtKB-KW"/>
</dbReference>
<dbReference type="FunFam" id="3.40.50.300:FF:002708">
    <property type="entry name" value="FeS assembly ATPase SufC"/>
    <property type="match status" value="1"/>
</dbReference>
<dbReference type="RefSeq" id="WP_175349298.1">
    <property type="nucleotide sequence ID" value="NZ_JABMCI010000070.1"/>
</dbReference>
<sequence length="369" mass="38493">MIRTLAVEGYRSLRSLVVGLGGLTVVTGANGSGKTSVYRALRLLAEVARDGAVSSLAREGGMRSAVHAGRRPEGPVAVRLGIATEDLSYAIDLGLPQLGPFKLDPEIKSEVVWAGPVLRPSTLLTERTGTRVRTRDDDGAWMTAPLTVNAHESVMALLADPAATPDLFALREQARRWRFYDHLRTDADSAVRGPGVATYTPVLSASGDDLAAALLTIQLAGDADALQASVDVAFPGSRVVVTEDDDGACRVAMTQPGLRRPLSAAELSDGTLTFLLLVAAAHATRPPDLLVLNEPESSLHPSLMPAVGALIASAAERSQVLVVTHAGDLVRALRGAGATTIELTKGAGGATSVEGAGILDGPAWTWPKR</sequence>
<keyword evidence="1" id="KW-0227">DNA damage</keyword>
<evidence type="ECO:0000259" key="2">
    <source>
        <dbReference type="Pfam" id="PF13304"/>
    </source>
</evidence>
<dbReference type="PIRSF" id="PIRSF029347">
    <property type="entry name" value="RecF"/>
    <property type="match status" value="1"/>
</dbReference>
<comment type="caution">
    <text evidence="3">The sequence shown here is derived from an EMBL/GenBank/DDBJ whole genome shotgun (WGS) entry which is preliminary data.</text>
</comment>
<dbReference type="Gene3D" id="3.40.50.300">
    <property type="entry name" value="P-loop containing nucleotide triphosphate hydrolases"/>
    <property type="match status" value="2"/>
</dbReference>
<dbReference type="GO" id="GO:0016887">
    <property type="term" value="F:ATP hydrolysis activity"/>
    <property type="evidence" value="ECO:0007669"/>
    <property type="project" value="InterPro"/>
</dbReference>
<reference evidence="3 4" key="1">
    <citation type="submission" date="2020-05" db="EMBL/GenBank/DDBJ databases">
        <title>Genome Sequencing of Type Strains.</title>
        <authorList>
            <person name="Lemaire J.F."/>
            <person name="Inderbitzin P."/>
            <person name="Gregorio O.A."/>
            <person name="Collins S.B."/>
            <person name="Wespe N."/>
            <person name="Knight-Connoni V."/>
        </authorList>
    </citation>
    <scope>NUCLEOTIDE SEQUENCE [LARGE SCALE GENOMIC DNA]</scope>
    <source>
        <strain evidence="3 4">ATCC 25174</strain>
    </source>
</reference>
<name>A0A7Y6DZ76_9CELL</name>
<dbReference type="SUPFAM" id="SSF52540">
    <property type="entry name" value="P-loop containing nucleoside triphosphate hydrolases"/>
    <property type="match status" value="1"/>
</dbReference>
<proteinExistence type="predicted"/>
<dbReference type="PANTHER" id="PTHR32182">
    <property type="entry name" value="DNA REPLICATION AND REPAIR PROTEIN RECF"/>
    <property type="match status" value="1"/>
</dbReference>